<dbReference type="CDD" id="cd17744">
    <property type="entry name" value="BRCT_MDC1_rpt1"/>
    <property type="match status" value="1"/>
</dbReference>
<dbReference type="SUPFAM" id="SSF52113">
    <property type="entry name" value="BRCT domain"/>
    <property type="match status" value="2"/>
</dbReference>
<feature type="compositionally biased region" description="Low complexity" evidence="14">
    <location>
        <begin position="471"/>
        <end position="484"/>
    </location>
</feature>
<dbReference type="SMART" id="SM00292">
    <property type="entry name" value="BRCT"/>
    <property type="match status" value="2"/>
</dbReference>
<feature type="compositionally biased region" description="Low complexity" evidence="14">
    <location>
        <begin position="501"/>
        <end position="511"/>
    </location>
</feature>
<feature type="compositionally biased region" description="Basic and acidic residues" evidence="14">
    <location>
        <begin position="248"/>
        <end position="272"/>
    </location>
</feature>
<evidence type="ECO:0000256" key="3">
    <source>
        <dbReference type="ARBA" id="ARBA00015014"/>
    </source>
</evidence>
<sequence>MDATQAISDSILESEEEESEEESKNETRKPLAKLCVLTNPHIPEKEFPLFLGDNILGRDPNICTLQLLAPSVSKQHATVSISVYRRRGRDSKEGMEALVWDLGSMNGTRKGHLKLTPHVRYALSEGDTLVFGNIPCHYVSSRSEEKRMPIIGGCLSIEQTPVQPHGTLVPESDSDSESERGARRDRKQKTIVSDSDSHKSSPSSSAFLSPPNKVVPESEDESPVTPSSSIKNLSNRHVSFSLEETDGDVGRQRPEKDTTAAFVENHDEKVEGAAEENGNDLKIHQPLNEDGESPGSTSVSRDAIPEFNLDSDTDVEEGEEEVSPAGQNDQPPNPVLSHMDSDTDVDDDTSDKVPKTSPAAEEKSKPSAIQLEGIAMDSDTDVDDDANVSSKATLFQGQHTTNSAPSLQPGDFHLDSDTDVDEQEDGGEGVKQEDPKTDKALNDPSDKPTPTVPHDLHPSDDGCNEAVDDPSMAASGASSEGRAGLDILSDSDTDVEEDRPPAISAAPASGALEPDSSKDRDVKEPILPQAEAKGSQADLQVESDTDVEDEKAVERQIPNLLRENTPGSLVPLLQNCSTPVQLSEGEVEQMETQAFTSPTSGAHRYAGASSLGAVVFSSCSDSQEDGDYDVAETQSFILQDRDSYKGLNPELASEIESSAVQPEETSTRGDSFQLGLSDSSHLQGEFKAVAMENTQAYISEDGVNLEDTLEYVEGNSPTLEATQPYSDDMGPSRCLEMSRKEGCGSLAMEATQAYIPEPYDEGSNEDAKQNSAKTESVVSTCSSTLPLAETQTVSSSSSEPNNPVGSLEPAQTGVRNETEELQESQSVAETQPMCQSDEEERDAEGLSSPFLKPAEEQKHHTTSSALSLAETQPMCTSDDEASDDDGLSAESLQPLKVETQPVTHSALTLAETQPVDVDAEEAQSTDLGEGDASNADDSEMLLPRKRKAKQLHIDEEESQETAETQPVCPSDDDDDLDSMPCLRKRKAKPLQLEDETQSLVGSQSSAPEPQPSATCEEEQSSEDFITTRKRKAKQLNIEDEQTQPLISSELEDKGLSERVPEAAGVSAVEAQAEVRDGKCDVGESITYAGKRKEKQLHLEEEEMQPITVSEVSLTKIQRKADATNVSPSRNETREQNKSDSGSCQKEMKAANRQTRGRRNVRKQEEDDDEEDKNKSTENESQIKQQRDKKQGEDIAEEHVATEKERDELVNETQTKRRKREEKKSQHEIEDQREASLETRKQEEPEARLEETAKSEEKQLQDLQNNNEEEENHRGSVRTRRSRGRGGAGPHQSSTFSVSEDVPARRTRSSSVSSERSVSSINDKTQESKGRGRGAKRSSDTPKTAVRSSRRRTATEAAEQDGEAQMLSASPKASSKASSTTSQNRGRGGRPRGRGRKTSHSNIIAPDIRDSTERSRLSESSSTDILQQDKRQPSAQLTVTSRGQQRVGAKGSEDLALNNKGRKKNQEKAEDLNISLPKRNSRSTGPKAVKAEPVEETEAPTVSYGEEARDESKANTEADGEQKPKEEQNKEIPFAIPGRRTSRALSTRVKKSEKSLPKNQVEDGKKGAVSTVEKRTRAGSSEVQKNKKQGLQETKASDSSMEQDGAEEVAEHPQTPAATPSRKRRVSSNSSPVAKTPRSSSASPATISRLGHGSPAYKVLFTGVVDESGERVLARLGGAMAQGVSDMNCLVTDKVRRTVKFLCAVAKGVPVVTTQWLEKSGKAGSFLSPNAFVVKDPEQEKKFSFSLQESLRVASGQPLLQGYQIHVTKSVKPEPVHMKDIITCSGATFLPKMPKAHKPLTVVISCEEDLHLCVPAMSASLPVVTAEFILTGILQQRVDLQTHALSAPAARLEPAEGRGRGRRKT</sequence>
<feature type="compositionally biased region" description="Basic residues" evidence="14">
    <location>
        <begin position="1386"/>
        <end position="1398"/>
    </location>
</feature>
<feature type="region of interest" description="Disordered" evidence="14">
    <location>
        <begin position="1096"/>
        <end position="1648"/>
    </location>
</feature>
<dbReference type="Ensembl" id="ENSCVAT00000033016.1">
    <property type="protein sequence ID" value="ENSCVAP00000019140.1"/>
    <property type="gene ID" value="ENSCVAG00000022491.1"/>
</dbReference>
<dbReference type="CTD" id="9656"/>
<feature type="compositionally biased region" description="Basic and acidic residues" evidence="14">
    <location>
        <begin position="1505"/>
        <end position="1529"/>
    </location>
</feature>
<dbReference type="InterPro" id="IPR001357">
    <property type="entry name" value="BRCT_dom"/>
</dbReference>
<dbReference type="PROSITE" id="PS50172">
    <property type="entry name" value="BRCT"/>
    <property type="match status" value="1"/>
</dbReference>
<protein>
    <recommendedName>
        <fullName evidence="3">Mediator of DNA damage checkpoint protein 1</fullName>
    </recommendedName>
</protein>
<feature type="compositionally biased region" description="Polar residues" evidence="14">
    <location>
        <begin position="387"/>
        <end position="406"/>
    </location>
</feature>
<dbReference type="OrthoDB" id="342264at2759"/>
<evidence type="ECO:0000256" key="9">
    <source>
        <dbReference type="ARBA" id="ARBA00022843"/>
    </source>
</evidence>
<feature type="region of interest" description="Disordered" evidence="14">
    <location>
        <begin position="1039"/>
        <end position="1062"/>
    </location>
</feature>
<dbReference type="STRING" id="28743.ENSCVAP00000019140"/>
<feature type="compositionally biased region" description="Basic residues" evidence="14">
    <location>
        <begin position="1274"/>
        <end position="1283"/>
    </location>
</feature>
<feature type="compositionally biased region" description="Polar residues" evidence="14">
    <location>
        <begin position="823"/>
        <end position="834"/>
    </location>
</feature>
<feature type="compositionally biased region" description="Polar residues" evidence="14">
    <location>
        <begin position="1577"/>
        <end position="1601"/>
    </location>
</feature>
<evidence type="ECO:0000256" key="6">
    <source>
        <dbReference type="ARBA" id="ARBA00022553"/>
    </source>
</evidence>
<dbReference type="Proteomes" id="UP000265020">
    <property type="component" value="Unassembled WGS sequence"/>
</dbReference>
<feature type="compositionally biased region" description="Basic and acidic residues" evidence="14">
    <location>
        <begin position="428"/>
        <end position="446"/>
    </location>
</feature>
<dbReference type="CDD" id="cd22665">
    <property type="entry name" value="FHA_MDC1"/>
    <property type="match status" value="1"/>
</dbReference>
<dbReference type="GeneID" id="107082213"/>
<dbReference type="Pfam" id="PF16589">
    <property type="entry name" value="BRCT_2"/>
    <property type="match status" value="1"/>
</dbReference>
<dbReference type="GO" id="GO:0005694">
    <property type="term" value="C:chromosome"/>
    <property type="evidence" value="ECO:0007669"/>
    <property type="project" value="UniProtKB-SubCell"/>
</dbReference>
<feature type="compositionally biased region" description="Polar residues" evidence="14">
    <location>
        <begin position="862"/>
        <end position="875"/>
    </location>
</feature>
<feature type="compositionally biased region" description="Polar residues" evidence="14">
    <location>
        <begin position="1106"/>
        <end position="1115"/>
    </location>
</feature>
<feature type="compositionally biased region" description="Basic and acidic residues" evidence="14">
    <location>
        <begin position="1221"/>
        <end position="1259"/>
    </location>
</feature>
<feature type="compositionally biased region" description="Basic and acidic residues" evidence="14">
    <location>
        <begin position="1406"/>
        <end position="1416"/>
    </location>
</feature>
<feature type="compositionally biased region" description="Polar residues" evidence="14">
    <location>
        <begin position="224"/>
        <end position="238"/>
    </location>
</feature>
<feature type="compositionally biased region" description="Low complexity" evidence="14">
    <location>
        <begin position="1308"/>
        <end position="1319"/>
    </location>
</feature>
<feature type="compositionally biased region" description="Low complexity" evidence="14">
    <location>
        <begin position="200"/>
        <end position="211"/>
    </location>
</feature>
<organism evidence="17 18">
    <name type="scientific">Cyprinodon variegatus</name>
    <name type="common">Sheepshead minnow</name>
    <dbReference type="NCBI Taxonomy" id="28743"/>
    <lineage>
        <taxon>Eukaryota</taxon>
        <taxon>Metazoa</taxon>
        <taxon>Chordata</taxon>
        <taxon>Craniata</taxon>
        <taxon>Vertebrata</taxon>
        <taxon>Euteleostomi</taxon>
        <taxon>Actinopterygii</taxon>
        <taxon>Neopterygii</taxon>
        <taxon>Teleostei</taxon>
        <taxon>Neoteleostei</taxon>
        <taxon>Acanthomorphata</taxon>
        <taxon>Ovalentaria</taxon>
        <taxon>Atherinomorphae</taxon>
        <taxon>Cyprinodontiformes</taxon>
        <taxon>Cyprinodontidae</taxon>
        <taxon>Cyprinodon</taxon>
    </lineage>
</organism>
<evidence type="ECO:0000256" key="2">
    <source>
        <dbReference type="ARBA" id="ARBA00004286"/>
    </source>
</evidence>
<evidence type="ECO:0000313" key="17">
    <source>
        <dbReference type="Ensembl" id="ENSCVAP00000019140.1"/>
    </source>
</evidence>
<dbReference type="GeneTree" id="ENSGT00940000161757"/>
<feature type="compositionally biased region" description="Acidic residues" evidence="14">
    <location>
        <begin position="12"/>
        <end position="21"/>
    </location>
</feature>
<evidence type="ECO:0000256" key="11">
    <source>
        <dbReference type="ARBA" id="ARBA00023204"/>
    </source>
</evidence>
<feature type="domain" description="BRCT" evidence="16">
    <location>
        <begin position="1655"/>
        <end position="1733"/>
    </location>
</feature>
<evidence type="ECO:0000313" key="18">
    <source>
        <dbReference type="Proteomes" id="UP000265020"/>
    </source>
</evidence>
<dbReference type="Gene3D" id="3.40.50.10190">
    <property type="entry name" value="BRCT domain"/>
    <property type="match status" value="2"/>
</dbReference>
<feature type="compositionally biased region" description="Basic and acidic residues" evidence="14">
    <location>
        <begin position="515"/>
        <end position="524"/>
    </location>
</feature>
<keyword evidence="11" id="KW-0234">DNA repair</keyword>
<dbReference type="RefSeq" id="XP_015226250.1">
    <property type="nucleotide sequence ID" value="XM_015370764.1"/>
</dbReference>
<feature type="compositionally biased region" description="Polar residues" evidence="14">
    <location>
        <begin position="1626"/>
        <end position="1645"/>
    </location>
</feature>
<keyword evidence="6" id="KW-0597">Phosphoprotein</keyword>
<keyword evidence="5" id="KW-1017">Isopeptide bond</keyword>
<keyword evidence="10" id="KW-0007">Acetylation</keyword>
<dbReference type="Gene3D" id="2.60.200.20">
    <property type="match status" value="1"/>
</dbReference>
<feature type="region of interest" description="Disordered" evidence="14">
    <location>
        <begin position="159"/>
        <end position="552"/>
    </location>
</feature>
<name>A0A3Q2G6R4_CYPVA</name>
<dbReference type="SUPFAM" id="SSF49879">
    <property type="entry name" value="SMAD/FHA domain"/>
    <property type="match status" value="1"/>
</dbReference>
<feature type="compositionally biased region" description="Basic and acidic residues" evidence="14">
    <location>
        <begin position="350"/>
        <end position="365"/>
    </location>
</feature>
<feature type="region of interest" description="Disordered" evidence="14">
    <location>
        <begin position="754"/>
        <end position="1025"/>
    </location>
</feature>
<keyword evidence="18" id="KW-1185">Reference proteome</keyword>
<evidence type="ECO:0000256" key="12">
    <source>
        <dbReference type="ARBA" id="ARBA00023242"/>
    </source>
</evidence>
<evidence type="ECO:0000256" key="1">
    <source>
        <dbReference type="ARBA" id="ARBA00004123"/>
    </source>
</evidence>
<feature type="domain" description="FHA" evidence="15">
    <location>
        <begin position="54"/>
        <end position="115"/>
    </location>
</feature>
<keyword evidence="8" id="KW-0227">DNA damage</keyword>
<feature type="compositionally biased region" description="Low complexity" evidence="14">
    <location>
        <begin position="1002"/>
        <end position="1013"/>
    </location>
</feature>
<dbReference type="Pfam" id="PF16770">
    <property type="entry name" value="RTT107_BRCT_5"/>
    <property type="match status" value="1"/>
</dbReference>
<evidence type="ECO:0000256" key="5">
    <source>
        <dbReference type="ARBA" id="ARBA00022499"/>
    </source>
</evidence>
<feature type="region of interest" description="Disordered" evidence="14">
    <location>
        <begin position="716"/>
        <end position="736"/>
    </location>
</feature>
<feature type="compositionally biased region" description="Basic and acidic residues" evidence="14">
    <location>
        <begin position="1050"/>
        <end position="1060"/>
    </location>
</feature>
<comment type="subcellular location">
    <subcellularLocation>
        <location evidence="2">Chromosome</location>
    </subcellularLocation>
    <subcellularLocation>
        <location evidence="1">Nucleus</location>
    </subcellularLocation>
</comment>
<dbReference type="InterPro" id="IPR051579">
    <property type="entry name" value="DDR_Transcriptional_Reg"/>
</dbReference>
<keyword evidence="7" id="KW-0677">Repeat</keyword>
<evidence type="ECO:0000256" key="13">
    <source>
        <dbReference type="ARBA" id="ARBA00023306"/>
    </source>
</evidence>
<feature type="region of interest" description="Disordered" evidence="14">
    <location>
        <begin position="1"/>
        <end position="28"/>
    </location>
</feature>
<evidence type="ECO:0000256" key="14">
    <source>
        <dbReference type="SAM" id="MobiDB-lite"/>
    </source>
</evidence>
<feature type="compositionally biased region" description="Acidic residues" evidence="14">
    <location>
        <begin position="877"/>
        <end position="887"/>
    </location>
</feature>
<feature type="compositionally biased region" description="Basic and acidic residues" evidence="14">
    <location>
        <begin position="1549"/>
        <end position="1575"/>
    </location>
</feature>
<dbReference type="InterPro" id="IPR000253">
    <property type="entry name" value="FHA_dom"/>
</dbReference>
<dbReference type="CDD" id="cd18441">
    <property type="entry name" value="BRCT_MDC1_rpt2"/>
    <property type="match status" value="1"/>
</dbReference>
<feature type="compositionally biased region" description="Low complexity" evidence="14">
    <location>
        <begin position="1367"/>
        <end position="1381"/>
    </location>
</feature>
<dbReference type="GO" id="GO:0006281">
    <property type="term" value="P:DNA repair"/>
    <property type="evidence" value="ECO:0007669"/>
    <property type="project" value="UniProtKB-KW"/>
</dbReference>
<evidence type="ECO:0000256" key="8">
    <source>
        <dbReference type="ARBA" id="ARBA00022763"/>
    </source>
</evidence>
<accession>A0A3Q2G6R4</accession>
<feature type="compositionally biased region" description="Acidic residues" evidence="14">
    <location>
        <begin position="309"/>
        <end position="322"/>
    </location>
</feature>
<feature type="compositionally biased region" description="Acidic residues" evidence="14">
    <location>
        <begin position="417"/>
        <end position="427"/>
    </location>
</feature>
<evidence type="ECO:0000256" key="4">
    <source>
        <dbReference type="ARBA" id="ARBA00022454"/>
    </source>
</evidence>
<feature type="compositionally biased region" description="Basic and acidic residues" evidence="14">
    <location>
        <begin position="1184"/>
        <end position="1208"/>
    </location>
</feature>
<feature type="compositionally biased region" description="Polar residues" evidence="14">
    <location>
        <begin position="1432"/>
        <end position="1443"/>
    </location>
</feature>
<feature type="compositionally biased region" description="Polar residues" evidence="14">
    <location>
        <begin position="716"/>
        <end position="725"/>
    </location>
</feature>
<proteinExistence type="predicted"/>
<dbReference type="PANTHER" id="PTHR23196">
    <property type="entry name" value="PAX TRANSCRIPTION ACTIVATION DOMAIN INTERACTING PROTEIN"/>
    <property type="match status" value="1"/>
</dbReference>
<evidence type="ECO:0000256" key="7">
    <source>
        <dbReference type="ARBA" id="ARBA00022737"/>
    </source>
</evidence>
<dbReference type="Pfam" id="PF00498">
    <property type="entry name" value="FHA"/>
    <property type="match status" value="1"/>
</dbReference>
<reference evidence="17" key="2">
    <citation type="submission" date="2025-09" db="UniProtKB">
        <authorList>
            <consortium name="Ensembl"/>
        </authorList>
    </citation>
    <scope>IDENTIFICATION</scope>
</reference>
<dbReference type="InterPro" id="IPR036420">
    <property type="entry name" value="BRCT_dom_sf"/>
</dbReference>
<keyword evidence="12" id="KW-0539">Nucleus</keyword>
<dbReference type="InterPro" id="IPR008984">
    <property type="entry name" value="SMAD_FHA_dom_sf"/>
</dbReference>
<keyword evidence="4" id="KW-0158">Chromosome</keyword>
<reference evidence="17" key="1">
    <citation type="submission" date="2025-08" db="UniProtKB">
        <authorList>
            <consortium name="Ensembl"/>
        </authorList>
    </citation>
    <scope>IDENTIFICATION</scope>
</reference>
<evidence type="ECO:0000259" key="15">
    <source>
        <dbReference type="PROSITE" id="PS50006"/>
    </source>
</evidence>
<evidence type="ECO:0000256" key="10">
    <source>
        <dbReference type="ARBA" id="ARBA00022990"/>
    </source>
</evidence>
<dbReference type="PANTHER" id="PTHR23196:SF34">
    <property type="entry name" value="MEDIATOR OF DNA DAMAGE CHECKPOINT PROTEIN 1"/>
    <property type="match status" value="1"/>
</dbReference>
<keyword evidence="13" id="KW-0131">Cell cycle</keyword>
<dbReference type="OMA" id="PRTRQNE"/>
<evidence type="ECO:0000259" key="16">
    <source>
        <dbReference type="PROSITE" id="PS50172"/>
    </source>
</evidence>
<dbReference type="GO" id="GO:0005634">
    <property type="term" value="C:nucleus"/>
    <property type="evidence" value="ECO:0007669"/>
    <property type="project" value="UniProtKB-SubCell"/>
</dbReference>
<feature type="compositionally biased region" description="Acidic residues" evidence="14">
    <location>
        <begin position="541"/>
        <end position="551"/>
    </location>
</feature>
<keyword evidence="9" id="KW-0832">Ubl conjugation</keyword>
<dbReference type="KEGG" id="cvg:107082213"/>
<dbReference type="PROSITE" id="PS50006">
    <property type="entry name" value="FHA_DOMAIN"/>
    <property type="match status" value="1"/>
</dbReference>
<feature type="compositionally biased region" description="Polar residues" evidence="14">
    <location>
        <begin position="769"/>
        <end position="804"/>
    </location>
</feature>